<dbReference type="Proteomes" id="UP000245639">
    <property type="component" value="Unassembled WGS sequence"/>
</dbReference>
<dbReference type="Pfam" id="PF13193">
    <property type="entry name" value="AMP-binding_C"/>
    <property type="match status" value="1"/>
</dbReference>
<dbReference type="EC" id="6.2.1.1" evidence="2"/>
<feature type="domain" description="Acetyl-coenzyme A synthetase N-terminal" evidence="9">
    <location>
        <begin position="34"/>
        <end position="84"/>
    </location>
</feature>
<evidence type="ECO:0000259" key="9">
    <source>
        <dbReference type="Pfam" id="PF16177"/>
    </source>
</evidence>
<evidence type="ECO:0000259" key="8">
    <source>
        <dbReference type="Pfam" id="PF13193"/>
    </source>
</evidence>
<dbReference type="AlphaFoldDB" id="A0A2U1F1D1"/>
<keyword evidence="3" id="KW-0436">Ligase</keyword>
<dbReference type="InterPro" id="IPR000873">
    <property type="entry name" value="AMP-dep_synth/lig_dom"/>
</dbReference>
<dbReference type="GO" id="GO:0005524">
    <property type="term" value="F:ATP binding"/>
    <property type="evidence" value="ECO:0007669"/>
    <property type="project" value="UniProtKB-KW"/>
</dbReference>
<keyword evidence="5" id="KW-0067">ATP-binding</keyword>
<dbReference type="Gene3D" id="3.30.300.30">
    <property type="match status" value="1"/>
</dbReference>
<dbReference type="SUPFAM" id="SSF56801">
    <property type="entry name" value="Acetyl-CoA synthetase-like"/>
    <property type="match status" value="1"/>
</dbReference>
<dbReference type="InterPro" id="IPR032387">
    <property type="entry name" value="ACAS_N"/>
</dbReference>
<feature type="domain" description="AMP-dependent synthetase/ligase" evidence="7">
    <location>
        <begin position="93"/>
        <end position="467"/>
    </location>
</feature>
<evidence type="ECO:0000256" key="4">
    <source>
        <dbReference type="ARBA" id="ARBA00022741"/>
    </source>
</evidence>
<dbReference type="Pfam" id="PF00501">
    <property type="entry name" value="AMP-binding"/>
    <property type="match status" value="1"/>
</dbReference>
<proteinExistence type="inferred from homology"/>
<keyword evidence="4" id="KW-0547">Nucleotide-binding</keyword>
<keyword evidence="6" id="KW-0007">Acetylation</keyword>
<evidence type="ECO:0000256" key="3">
    <source>
        <dbReference type="ARBA" id="ARBA00022598"/>
    </source>
</evidence>
<dbReference type="GO" id="GO:0005829">
    <property type="term" value="C:cytosol"/>
    <property type="evidence" value="ECO:0007669"/>
    <property type="project" value="TreeGrafter"/>
</dbReference>
<dbReference type="InterPro" id="IPR025110">
    <property type="entry name" value="AMP-bd_C"/>
</dbReference>
<sequence length="641" mass="68946">MDDRDALTTLISAPRRPLEERWRSPARAAELADARARHDADPDDYWAWVAEQHRWLTPWHTVRSGELGDFRYFEGGRINVADNCVDRWAEDPATADRPAVVWEGEPGDTRTLTYAQLADEVNRLAGGLRALGIRQGDVVAVYMPNLVEAFTAIHACNRIGAIYTVLFSGFGRDAVASRLAAARAKAVVVADAIHRRGKAVRLLETLRAARSDAPTVEHVVVVDRTGNGVPLHADEVGYAALLAEHPEGAPIVALDPNEAAFLIFTSGTESRPKGVVHSVGGFLLGTWANVHWQAGPVEGDVYWVAADVGWLTFPIQAVIGGLADGATIACYEGALDTPSPSRFYDVCERHGVTQVLCAPTVLRMLRKFGDDLAASHPLPRLQLITVQGEPLDGETFTWTTETFGVPVVNAYGQTETGSTWTYPVTGVDDLKAGSTGTPVPGHAFAIVDDEGTEVPAGTKGNLVLTRPFPTLARTVWDDHERYLSTYFGRFPGRYATNDEAVVDDDGHLWVLGRADDVINVAAHRLSTMEIEAVVGTHPKVVEAAVVGVPDATKGTVPVAFVTVAGDAEGVADEVRTLVGDTIGGLARPDRVIVTPAMPKTRTGKIMRRLMREILLHGEARSDTSALEDPGSLKALAAAVRG</sequence>
<dbReference type="PROSITE" id="PS00455">
    <property type="entry name" value="AMP_BINDING"/>
    <property type="match status" value="1"/>
</dbReference>
<dbReference type="OrthoDB" id="9778383at2"/>
<dbReference type="PANTHER" id="PTHR24095:SF14">
    <property type="entry name" value="ACETYL-COENZYME A SYNTHETASE 1"/>
    <property type="match status" value="1"/>
</dbReference>
<dbReference type="GO" id="GO:0003987">
    <property type="term" value="F:acetate-CoA ligase activity"/>
    <property type="evidence" value="ECO:0007669"/>
    <property type="project" value="UniProtKB-EC"/>
</dbReference>
<reference evidence="10 11" key="1">
    <citation type="submission" date="2018-04" db="EMBL/GenBank/DDBJ databases">
        <title>Genomic Encyclopedia of Type Strains, Phase IV (KMG-IV): sequencing the most valuable type-strain genomes for metagenomic binning, comparative biology and taxonomic classification.</title>
        <authorList>
            <person name="Goeker M."/>
        </authorList>
    </citation>
    <scope>NUCLEOTIDE SEQUENCE [LARGE SCALE GENOMIC DNA]</scope>
    <source>
        <strain evidence="10 11">DSM 45771</strain>
    </source>
</reference>
<dbReference type="RefSeq" id="WP_116710231.1">
    <property type="nucleotide sequence ID" value="NZ_QEKW01000014.1"/>
</dbReference>
<dbReference type="GO" id="GO:0006085">
    <property type="term" value="P:acetyl-CoA biosynthetic process"/>
    <property type="evidence" value="ECO:0007669"/>
    <property type="project" value="TreeGrafter"/>
</dbReference>
<feature type="domain" description="AMP-binding enzyme C-terminal" evidence="8">
    <location>
        <begin position="529"/>
        <end position="604"/>
    </location>
</feature>
<gene>
    <name evidence="10" type="ORF">C8D89_11476</name>
</gene>
<evidence type="ECO:0000256" key="2">
    <source>
        <dbReference type="ARBA" id="ARBA00013275"/>
    </source>
</evidence>
<organism evidence="10 11">
    <name type="scientific">Actinomycetospora cinnamomea</name>
    <dbReference type="NCBI Taxonomy" id="663609"/>
    <lineage>
        <taxon>Bacteria</taxon>
        <taxon>Bacillati</taxon>
        <taxon>Actinomycetota</taxon>
        <taxon>Actinomycetes</taxon>
        <taxon>Pseudonocardiales</taxon>
        <taxon>Pseudonocardiaceae</taxon>
        <taxon>Actinomycetospora</taxon>
    </lineage>
</organism>
<evidence type="ECO:0000256" key="6">
    <source>
        <dbReference type="ARBA" id="ARBA00022990"/>
    </source>
</evidence>
<comment type="caution">
    <text evidence="10">The sequence shown here is derived from an EMBL/GenBank/DDBJ whole genome shotgun (WGS) entry which is preliminary data.</text>
</comment>
<dbReference type="EMBL" id="QEKW01000014">
    <property type="protein sequence ID" value="PVZ05820.1"/>
    <property type="molecule type" value="Genomic_DNA"/>
</dbReference>
<keyword evidence="11" id="KW-1185">Reference proteome</keyword>
<evidence type="ECO:0000313" key="10">
    <source>
        <dbReference type="EMBL" id="PVZ05820.1"/>
    </source>
</evidence>
<evidence type="ECO:0000259" key="7">
    <source>
        <dbReference type="Pfam" id="PF00501"/>
    </source>
</evidence>
<dbReference type="Pfam" id="PF16177">
    <property type="entry name" value="ACAS_N"/>
    <property type="match status" value="1"/>
</dbReference>
<dbReference type="InterPro" id="IPR042099">
    <property type="entry name" value="ANL_N_sf"/>
</dbReference>
<dbReference type="InterPro" id="IPR020845">
    <property type="entry name" value="AMP-binding_CS"/>
</dbReference>
<protein>
    <recommendedName>
        <fullName evidence="2">acetate--CoA ligase</fullName>
        <ecNumber evidence="2">6.2.1.1</ecNumber>
    </recommendedName>
</protein>
<dbReference type="PANTHER" id="PTHR24095">
    <property type="entry name" value="ACETYL-COENZYME A SYNTHETASE"/>
    <property type="match status" value="1"/>
</dbReference>
<name>A0A2U1F1D1_9PSEU</name>
<evidence type="ECO:0000313" key="11">
    <source>
        <dbReference type="Proteomes" id="UP000245639"/>
    </source>
</evidence>
<accession>A0A2U1F1D1</accession>
<dbReference type="InterPro" id="IPR045851">
    <property type="entry name" value="AMP-bd_C_sf"/>
</dbReference>
<evidence type="ECO:0000256" key="5">
    <source>
        <dbReference type="ARBA" id="ARBA00022840"/>
    </source>
</evidence>
<dbReference type="Gene3D" id="3.40.50.12780">
    <property type="entry name" value="N-terminal domain of ligase-like"/>
    <property type="match status" value="1"/>
</dbReference>
<comment type="similarity">
    <text evidence="1">Belongs to the ATP-dependent AMP-binding enzyme family.</text>
</comment>
<evidence type="ECO:0000256" key="1">
    <source>
        <dbReference type="ARBA" id="ARBA00006432"/>
    </source>
</evidence>